<dbReference type="Pfam" id="PF04266">
    <property type="entry name" value="ASCH"/>
    <property type="match status" value="1"/>
</dbReference>
<dbReference type="InterPro" id="IPR009326">
    <property type="entry name" value="DUF984"/>
</dbReference>
<dbReference type="InterPro" id="IPR015947">
    <property type="entry name" value="PUA-like_sf"/>
</dbReference>
<evidence type="ECO:0000313" key="2">
    <source>
        <dbReference type="EMBL" id="GHH73039.1"/>
    </source>
</evidence>
<dbReference type="CDD" id="cd06553">
    <property type="entry name" value="ASCH_Ef3133_like"/>
    <property type="match status" value="1"/>
</dbReference>
<dbReference type="PANTHER" id="PTHR39203">
    <property type="entry name" value="CYTOPLASMIC PROTEIN-RELATED"/>
    <property type="match status" value="1"/>
</dbReference>
<proteinExistence type="predicted"/>
<dbReference type="Gene3D" id="3.10.400.10">
    <property type="entry name" value="Sulfate adenylyltransferase"/>
    <property type="match status" value="1"/>
</dbReference>
<keyword evidence="3" id="KW-1185">Reference proteome</keyword>
<dbReference type="SUPFAM" id="SSF88697">
    <property type="entry name" value="PUA domain-like"/>
    <property type="match status" value="1"/>
</dbReference>
<reference evidence="2" key="1">
    <citation type="journal article" date="2014" name="Int. J. Syst. Evol. Microbiol.">
        <title>Complete genome sequence of Corynebacterium casei LMG S-19264T (=DSM 44701T), isolated from a smear-ripened cheese.</title>
        <authorList>
            <consortium name="US DOE Joint Genome Institute (JGI-PGF)"/>
            <person name="Walter F."/>
            <person name="Albersmeier A."/>
            <person name="Kalinowski J."/>
            <person name="Ruckert C."/>
        </authorList>
    </citation>
    <scope>NUCLEOTIDE SEQUENCE</scope>
    <source>
        <strain evidence="2">JCM 4646</strain>
    </source>
</reference>
<feature type="domain" description="ASCH" evidence="1">
    <location>
        <begin position="41"/>
        <end position="166"/>
    </location>
</feature>
<evidence type="ECO:0000313" key="3">
    <source>
        <dbReference type="Proteomes" id="UP000617734"/>
    </source>
</evidence>
<reference evidence="2" key="2">
    <citation type="submission" date="2020-09" db="EMBL/GenBank/DDBJ databases">
        <authorList>
            <person name="Sun Q."/>
            <person name="Ohkuma M."/>
        </authorList>
    </citation>
    <scope>NUCLEOTIDE SEQUENCE</scope>
    <source>
        <strain evidence="2">JCM 4646</strain>
    </source>
</reference>
<comment type="caution">
    <text evidence="2">The sequence shown here is derived from an EMBL/GenBank/DDBJ whole genome shotgun (WGS) entry which is preliminary data.</text>
</comment>
<accession>A0A919FW20</accession>
<sequence>MDRLKTSLCSAPGRPVIHGPPYRRLGSVPGMSLEDLPVVEFAFPGPLRDQLVAAILSGAKTSTSGLVLEYERENQPLPEPGERAAVIDSQGRRVAAIELTEVRVVRLADVDLRHALDEGEGYRSVAEWRAGHESFWHSAEMRAEMGPDFTVADDTLVVAERFRLVEPGQGRP</sequence>
<dbReference type="SMART" id="SM01022">
    <property type="entry name" value="ASCH"/>
    <property type="match status" value="1"/>
</dbReference>
<organism evidence="2 3">
    <name type="scientific">Kitasatospora indigofera</name>
    <dbReference type="NCBI Taxonomy" id="67307"/>
    <lineage>
        <taxon>Bacteria</taxon>
        <taxon>Bacillati</taxon>
        <taxon>Actinomycetota</taxon>
        <taxon>Actinomycetes</taxon>
        <taxon>Kitasatosporales</taxon>
        <taxon>Streptomycetaceae</taxon>
        <taxon>Kitasatospora</taxon>
    </lineage>
</organism>
<dbReference type="AlphaFoldDB" id="A0A919FW20"/>
<evidence type="ECO:0000259" key="1">
    <source>
        <dbReference type="SMART" id="SM01022"/>
    </source>
</evidence>
<dbReference type="EMBL" id="BNBO01000019">
    <property type="protein sequence ID" value="GHH73039.1"/>
    <property type="molecule type" value="Genomic_DNA"/>
</dbReference>
<dbReference type="PANTHER" id="PTHR39203:SF1">
    <property type="entry name" value="CYTOPLASMIC PROTEIN"/>
    <property type="match status" value="1"/>
</dbReference>
<protein>
    <submittedName>
        <fullName evidence="2">ASCH domain-containing protein</fullName>
    </submittedName>
</protein>
<dbReference type="Proteomes" id="UP000617734">
    <property type="component" value="Unassembled WGS sequence"/>
</dbReference>
<dbReference type="InterPro" id="IPR007374">
    <property type="entry name" value="ASCH_domain"/>
</dbReference>
<name>A0A919FW20_9ACTN</name>
<gene>
    <name evidence="2" type="ORF">GCM10018781_36560</name>
</gene>